<keyword evidence="3" id="KW-1185">Reference proteome</keyword>
<accession>A0ABW5UXM9</accession>
<gene>
    <name evidence="2" type="ORF">ACFSW7_06305</name>
</gene>
<dbReference type="RefSeq" id="WP_019619706.1">
    <property type="nucleotide sequence ID" value="NZ_JBHUNE010000005.1"/>
</dbReference>
<evidence type="ECO:0000313" key="2">
    <source>
        <dbReference type="EMBL" id="MFD2757986.1"/>
    </source>
</evidence>
<proteinExistence type="predicted"/>
<evidence type="ECO:0000259" key="1">
    <source>
        <dbReference type="PROSITE" id="PS50003"/>
    </source>
</evidence>
<sequence length="80" mass="8620">MADTPEDLQRWVDTLAEKFGIDPSEVPTGMLLNVTRDAAHGVVRPAGPITTYLMGLAVAAGRTPDEAAEVAREAVSEWQR</sequence>
<dbReference type="Pfam" id="PF20058">
    <property type="entry name" value="DUF6457"/>
    <property type="match status" value="1"/>
</dbReference>
<protein>
    <submittedName>
        <fullName evidence="2">DUF6457 domain-containing protein</fullName>
    </submittedName>
</protein>
<dbReference type="InterPro" id="IPR001849">
    <property type="entry name" value="PH_domain"/>
</dbReference>
<dbReference type="InterPro" id="IPR045598">
    <property type="entry name" value="DUF6457"/>
</dbReference>
<reference evidence="3" key="1">
    <citation type="journal article" date="2019" name="Int. J. Syst. Evol. Microbiol.">
        <title>The Global Catalogue of Microorganisms (GCM) 10K type strain sequencing project: providing services to taxonomists for standard genome sequencing and annotation.</title>
        <authorList>
            <consortium name="The Broad Institute Genomics Platform"/>
            <consortium name="The Broad Institute Genome Sequencing Center for Infectious Disease"/>
            <person name="Wu L."/>
            <person name="Ma J."/>
        </authorList>
    </citation>
    <scope>NUCLEOTIDE SEQUENCE [LARGE SCALE GENOMIC DNA]</scope>
    <source>
        <strain evidence="3">TISTR 1514</strain>
    </source>
</reference>
<comment type="caution">
    <text evidence="2">The sequence shown here is derived from an EMBL/GenBank/DDBJ whole genome shotgun (WGS) entry which is preliminary data.</text>
</comment>
<dbReference type="PROSITE" id="PS50003">
    <property type="entry name" value="PH_DOMAIN"/>
    <property type="match status" value="1"/>
</dbReference>
<evidence type="ECO:0000313" key="3">
    <source>
        <dbReference type="Proteomes" id="UP001597492"/>
    </source>
</evidence>
<dbReference type="EMBL" id="JBHUNE010000005">
    <property type="protein sequence ID" value="MFD2757986.1"/>
    <property type="molecule type" value="Genomic_DNA"/>
</dbReference>
<dbReference type="Proteomes" id="UP001597492">
    <property type="component" value="Unassembled WGS sequence"/>
</dbReference>
<organism evidence="2 3">
    <name type="scientific">Gulosibacter faecalis</name>
    <dbReference type="NCBI Taxonomy" id="272240"/>
    <lineage>
        <taxon>Bacteria</taxon>
        <taxon>Bacillati</taxon>
        <taxon>Actinomycetota</taxon>
        <taxon>Actinomycetes</taxon>
        <taxon>Micrococcales</taxon>
        <taxon>Microbacteriaceae</taxon>
        <taxon>Gulosibacter</taxon>
    </lineage>
</organism>
<feature type="domain" description="PH" evidence="1">
    <location>
        <begin position="1"/>
        <end position="20"/>
    </location>
</feature>
<name>A0ABW5UXM9_9MICO</name>